<protein>
    <recommendedName>
        <fullName evidence="3">Lipoprotein</fullName>
    </recommendedName>
</protein>
<evidence type="ECO:0008006" key="3">
    <source>
        <dbReference type="Google" id="ProtNLM"/>
    </source>
</evidence>
<reference evidence="2" key="1">
    <citation type="submission" date="2016-10" db="EMBL/GenBank/DDBJ databases">
        <authorList>
            <person name="Varghese N."/>
            <person name="Submissions S."/>
        </authorList>
    </citation>
    <scope>NUCLEOTIDE SEQUENCE [LARGE SCALE GENOMIC DNA]</scope>
    <source>
        <strain evidence="2">CGMCC 1.7061</strain>
    </source>
</reference>
<sequence>MGTLKWLGLACAVVSLTGCLDDSSDGPAVYQPPAAPDVAVAGTQTGFFIDSPVQNVDYRTATHQGVTGSDGSFQYELGETITLSLGDLILGSAKAQTVVTPLELLGTEIDLAELVGELANLSPEQLQAQQGVVNMARLLQSLDKDGNAGNGIVVTNQAKNGAAAGLVFDSDFASFASAAIALVQNGGQDNAVGAVIDAEPARQHLASSLACGGDRDYVVNGYGVTVTRDLDDDSETLAVDAVSGSMVVGESRPAPDTVRNELRDCDLYVGADFRLDRDACEVVDGEPRNLANADIRLVGTVAPNSATLYVYDGKSSADHSYTTLADLDEGTTAYDIPHGYLTAVADTHCAATPVAPGSYHLEGVLSVFKVGVGWQTEELSGDLLVSEDSCSIRSGAGIWGCQVVGNRVFGMDKGADIRGTINKNTVTLVIPYSEAGDDYRFGFLHGERKVTPLQ</sequence>
<name>A0A1I4L0X4_9GAMM</name>
<gene>
    <name evidence="1" type="ORF">SAMN04487963_0200</name>
</gene>
<organism evidence="1 2">
    <name type="scientific">Marinobacter zhejiangensis</name>
    <dbReference type="NCBI Taxonomy" id="488535"/>
    <lineage>
        <taxon>Bacteria</taxon>
        <taxon>Pseudomonadati</taxon>
        <taxon>Pseudomonadota</taxon>
        <taxon>Gammaproteobacteria</taxon>
        <taxon>Pseudomonadales</taxon>
        <taxon>Marinobacteraceae</taxon>
        <taxon>Marinobacter</taxon>
    </lineage>
</organism>
<dbReference type="EMBL" id="FOUE01000001">
    <property type="protein sequence ID" value="SFL84665.1"/>
    <property type="molecule type" value="Genomic_DNA"/>
</dbReference>
<dbReference type="Proteomes" id="UP000198519">
    <property type="component" value="Unassembled WGS sequence"/>
</dbReference>
<keyword evidence="2" id="KW-1185">Reference proteome</keyword>
<dbReference type="PROSITE" id="PS51257">
    <property type="entry name" value="PROKAR_LIPOPROTEIN"/>
    <property type="match status" value="1"/>
</dbReference>
<dbReference type="OrthoDB" id="5592990at2"/>
<proteinExistence type="predicted"/>
<dbReference type="STRING" id="488535.SAMN04487963_0200"/>
<dbReference type="AlphaFoldDB" id="A0A1I4L0X4"/>
<evidence type="ECO:0000313" key="1">
    <source>
        <dbReference type="EMBL" id="SFL84665.1"/>
    </source>
</evidence>
<accession>A0A1I4L0X4</accession>
<evidence type="ECO:0000313" key="2">
    <source>
        <dbReference type="Proteomes" id="UP000198519"/>
    </source>
</evidence>
<dbReference type="RefSeq" id="WP_092020038.1">
    <property type="nucleotide sequence ID" value="NZ_FOUE01000001.1"/>
</dbReference>